<dbReference type="PANTHER" id="PTHR43798">
    <property type="entry name" value="MONOACYLGLYCEROL LIPASE"/>
    <property type="match status" value="1"/>
</dbReference>
<dbReference type="InterPro" id="IPR000073">
    <property type="entry name" value="AB_hydrolase_1"/>
</dbReference>
<dbReference type="InterPro" id="IPR000639">
    <property type="entry name" value="Epox_hydrolase-like"/>
</dbReference>
<reference evidence="1 2" key="1">
    <citation type="submission" date="2018-01" db="EMBL/GenBank/DDBJ databases">
        <title>Complete genome sequence of Bacteriovorax stolpii DSM12778.</title>
        <authorList>
            <person name="Tang B."/>
            <person name="Chang J."/>
        </authorList>
    </citation>
    <scope>NUCLEOTIDE SEQUENCE [LARGE SCALE GENOMIC DNA]</scope>
    <source>
        <strain evidence="1 2">DSM 12778</strain>
    </source>
</reference>
<dbReference type="GO" id="GO:0003824">
    <property type="term" value="F:catalytic activity"/>
    <property type="evidence" value="ECO:0007669"/>
    <property type="project" value="InterPro"/>
</dbReference>
<protein>
    <submittedName>
        <fullName evidence="1">Uncharacterized protein</fullName>
    </submittedName>
</protein>
<dbReference type="PRINTS" id="PR00412">
    <property type="entry name" value="EPOXHYDRLASE"/>
</dbReference>
<dbReference type="Proteomes" id="UP000235584">
    <property type="component" value="Chromosome"/>
</dbReference>
<dbReference type="EMBL" id="CP025704">
    <property type="protein sequence ID" value="AUN97505.1"/>
    <property type="molecule type" value="Genomic_DNA"/>
</dbReference>
<dbReference type="Pfam" id="PF00561">
    <property type="entry name" value="Abhydrolase_1"/>
    <property type="match status" value="1"/>
</dbReference>
<dbReference type="SUPFAM" id="SSF53474">
    <property type="entry name" value="alpha/beta-Hydrolases"/>
    <property type="match status" value="1"/>
</dbReference>
<keyword evidence="2" id="KW-1185">Reference proteome</keyword>
<proteinExistence type="predicted"/>
<dbReference type="Gene3D" id="3.40.50.1820">
    <property type="entry name" value="alpha/beta hydrolase"/>
    <property type="match status" value="1"/>
</dbReference>
<dbReference type="OrthoDB" id="5289380at2"/>
<accession>A0A2K9NR04</accession>
<sequence length="268" mass="30393">MDVNALYVQTQGSYGKEPLIFLHAFPLASDMWKEQMQFFSRTHYTLAPDLPGFGKGTLPGHAITFEHYVESVQNFLKETGIKQSVWCGLSMGGYLALRLYQKAPELCSGLILADTKSTPDDNLGKEKRWSSIKKLHSHREEFMEKQWLSMVGKSSRDNLKLKKIFYEITERNTEEGISSGLVSLTTRMDCSDMLKDIHVPTLILVGEEDKVTPFSDAQHLHKNIANSRLEMIPKAGHLSNMENPQAFNKAVSEFLVSLHTHQYQSLVN</sequence>
<gene>
    <name evidence="1" type="ORF">C0V70_05140</name>
</gene>
<dbReference type="RefSeq" id="WP_102242800.1">
    <property type="nucleotide sequence ID" value="NZ_CP025704.1"/>
</dbReference>
<evidence type="ECO:0000313" key="2">
    <source>
        <dbReference type="Proteomes" id="UP000235584"/>
    </source>
</evidence>
<dbReference type="PRINTS" id="PR00111">
    <property type="entry name" value="ABHYDROLASE"/>
</dbReference>
<dbReference type="InterPro" id="IPR029058">
    <property type="entry name" value="AB_hydrolase_fold"/>
</dbReference>
<dbReference type="InterPro" id="IPR050266">
    <property type="entry name" value="AB_hydrolase_sf"/>
</dbReference>
<dbReference type="KEGG" id="bsto:C0V70_05140"/>
<dbReference type="AlphaFoldDB" id="A0A2K9NR04"/>
<evidence type="ECO:0000313" key="1">
    <source>
        <dbReference type="EMBL" id="AUN97505.1"/>
    </source>
</evidence>
<name>A0A2K9NR04_BACTC</name>
<organism evidence="1 2">
    <name type="scientific">Bacteriovorax stolpii</name>
    <name type="common">Bdellovibrio stolpii</name>
    <dbReference type="NCBI Taxonomy" id="960"/>
    <lineage>
        <taxon>Bacteria</taxon>
        <taxon>Pseudomonadati</taxon>
        <taxon>Bdellovibrionota</taxon>
        <taxon>Bacteriovoracia</taxon>
        <taxon>Bacteriovoracales</taxon>
        <taxon>Bacteriovoracaceae</taxon>
        <taxon>Bacteriovorax</taxon>
    </lineage>
</organism>